<dbReference type="InterPro" id="IPR017850">
    <property type="entry name" value="Alkaline_phosphatase_core_sf"/>
</dbReference>
<dbReference type="AlphaFoldDB" id="A0A161M804"/>
<evidence type="ECO:0000256" key="7">
    <source>
        <dbReference type="SAM" id="SignalP"/>
    </source>
</evidence>
<dbReference type="PROSITE" id="PS00149">
    <property type="entry name" value="SULFATASE_2"/>
    <property type="match status" value="1"/>
</dbReference>
<sequence>MGVNWIGIAITQLLLHDAVNGLSDRPNIVFIVADDLGWNDVGFHGSPQISTANIDALAYSGIILNNYYVTPLCTPSRSAIMTGKHPIHTGMQHSVLYGAEPRGLPLTEKLLPEYLRELGYKTHAVGKWHLGFYKKEYTPTFRGFDNHFGFWTGHQDYNDHTAMESDMWGLDLRRDMVAATELHGNYSTEIFTDEAVRVIDNHPVNRPLFLYVAHAAVHSGNPYNPLPVPDAVVISTSNITNYYRRRFAGMLSRLDNSVGEIVKALHNRGILHNTIIVFTTDNGGPAAGFNLNAASNWPFRGVKNTLWEGGVRGVGLIWSPLLKNSSRVSDQMFHISDWLPTLLSAAKAKHRIPEGLDGMDLWSSLSHGTLSHRSFVLHNIDDVYNNSALTIGHWKIVKGTTYQGSWDGWYGPSGRSTGQLYDIARVIKSSAGQAVAPFTKALTPMMILKLRDEAEIKCDFSKQLQTACLPLIAPCLFNIKDDPCELNNVAHLYPDLTTRLLEELRKLNETAVPIGNLPVERRGNPKFWNNIWTNFGDYLAVTTNDVKWWHHN</sequence>
<proteinExistence type="inferred from homology"/>
<evidence type="ECO:0000259" key="8">
    <source>
        <dbReference type="Pfam" id="PF00884"/>
    </source>
</evidence>
<name>A0A161M804_TRIIF</name>
<keyword evidence="6" id="KW-0325">Glycoprotein</keyword>
<dbReference type="InterPro" id="IPR000917">
    <property type="entry name" value="Sulfatase_N"/>
</dbReference>
<comment type="similarity">
    <text evidence="2">Belongs to the sulfatase family.</text>
</comment>
<dbReference type="PANTHER" id="PTHR10342">
    <property type="entry name" value="ARYLSULFATASE"/>
    <property type="match status" value="1"/>
</dbReference>
<reference evidence="9" key="1">
    <citation type="submission" date="2016-04" db="EMBL/GenBank/DDBJ databases">
        <authorList>
            <person name="Calderon-Fernandez G.M.Sr."/>
        </authorList>
    </citation>
    <scope>NUCLEOTIDE SEQUENCE</scope>
    <source>
        <strain evidence="9">Int1</strain>
        <tissue evidence="9">Integument</tissue>
    </source>
</reference>
<dbReference type="GO" id="GO:0046872">
    <property type="term" value="F:metal ion binding"/>
    <property type="evidence" value="ECO:0007669"/>
    <property type="project" value="UniProtKB-KW"/>
</dbReference>
<evidence type="ECO:0000256" key="1">
    <source>
        <dbReference type="ARBA" id="ARBA00001913"/>
    </source>
</evidence>
<evidence type="ECO:0000256" key="6">
    <source>
        <dbReference type="ARBA" id="ARBA00023180"/>
    </source>
</evidence>
<feature type="signal peptide" evidence="7">
    <location>
        <begin position="1"/>
        <end position="21"/>
    </location>
</feature>
<accession>A0A161M804</accession>
<reference evidence="9" key="2">
    <citation type="journal article" date="2017" name="J. Med. Entomol.">
        <title>Transcriptome Analysis of the Triatoma infestans (Hemiptera: Reduviidae) Integument.</title>
        <authorList>
            <person name="Calderon-Fernandez G.M."/>
            <person name="Moriconi D.E."/>
            <person name="Dulbecco A.B."/>
            <person name="Juarez M.P."/>
        </authorList>
    </citation>
    <scope>NUCLEOTIDE SEQUENCE</scope>
    <source>
        <strain evidence="9">Int1</strain>
        <tissue evidence="9">Integument</tissue>
    </source>
</reference>
<organism evidence="9">
    <name type="scientific">Triatoma infestans</name>
    <name type="common">Assassin bug</name>
    <dbReference type="NCBI Taxonomy" id="30076"/>
    <lineage>
        <taxon>Eukaryota</taxon>
        <taxon>Metazoa</taxon>
        <taxon>Ecdysozoa</taxon>
        <taxon>Arthropoda</taxon>
        <taxon>Hexapoda</taxon>
        <taxon>Insecta</taxon>
        <taxon>Pterygota</taxon>
        <taxon>Neoptera</taxon>
        <taxon>Paraneoptera</taxon>
        <taxon>Hemiptera</taxon>
        <taxon>Heteroptera</taxon>
        <taxon>Panheteroptera</taxon>
        <taxon>Cimicomorpha</taxon>
        <taxon>Reduviidae</taxon>
        <taxon>Triatominae</taxon>
        <taxon>Triatoma</taxon>
    </lineage>
</organism>
<dbReference type="EMBL" id="GEMB01000472">
    <property type="protein sequence ID" value="JAS02654.1"/>
    <property type="molecule type" value="Transcribed_RNA"/>
</dbReference>
<dbReference type="Gene3D" id="3.30.1120.10">
    <property type="match status" value="1"/>
</dbReference>
<keyword evidence="4" id="KW-0378">Hydrolase</keyword>
<comment type="cofactor">
    <cofactor evidence="1">
        <name>Ca(2+)</name>
        <dbReference type="ChEBI" id="CHEBI:29108"/>
    </cofactor>
</comment>
<evidence type="ECO:0000256" key="4">
    <source>
        <dbReference type="ARBA" id="ARBA00022801"/>
    </source>
</evidence>
<keyword evidence="5" id="KW-0106">Calcium</keyword>
<dbReference type="InterPro" id="IPR047115">
    <property type="entry name" value="ARSB"/>
</dbReference>
<evidence type="ECO:0000256" key="3">
    <source>
        <dbReference type="ARBA" id="ARBA00022723"/>
    </source>
</evidence>
<dbReference type="Gene3D" id="3.40.720.10">
    <property type="entry name" value="Alkaline Phosphatase, subunit A"/>
    <property type="match status" value="1"/>
</dbReference>
<evidence type="ECO:0000313" key="9">
    <source>
        <dbReference type="EMBL" id="JAS02654.1"/>
    </source>
</evidence>
<feature type="domain" description="Sulfatase N-terminal" evidence="8">
    <location>
        <begin position="26"/>
        <end position="347"/>
    </location>
</feature>
<keyword evidence="3" id="KW-0479">Metal-binding</keyword>
<dbReference type="GO" id="GO:0008484">
    <property type="term" value="F:sulfuric ester hydrolase activity"/>
    <property type="evidence" value="ECO:0007669"/>
    <property type="project" value="InterPro"/>
</dbReference>
<evidence type="ECO:0000256" key="2">
    <source>
        <dbReference type="ARBA" id="ARBA00008779"/>
    </source>
</evidence>
<dbReference type="PANTHER" id="PTHR10342:SF273">
    <property type="entry name" value="RE14504P"/>
    <property type="match status" value="1"/>
</dbReference>
<evidence type="ECO:0000256" key="5">
    <source>
        <dbReference type="ARBA" id="ARBA00022837"/>
    </source>
</evidence>
<keyword evidence="7" id="KW-0732">Signal</keyword>
<dbReference type="SUPFAM" id="SSF53649">
    <property type="entry name" value="Alkaline phosphatase-like"/>
    <property type="match status" value="1"/>
</dbReference>
<dbReference type="CDD" id="cd16029">
    <property type="entry name" value="4-S"/>
    <property type="match status" value="1"/>
</dbReference>
<feature type="chain" id="PRO_5007824193" evidence="7">
    <location>
        <begin position="22"/>
        <end position="552"/>
    </location>
</feature>
<dbReference type="Pfam" id="PF00884">
    <property type="entry name" value="Sulfatase"/>
    <property type="match status" value="1"/>
</dbReference>
<dbReference type="InterPro" id="IPR024607">
    <property type="entry name" value="Sulfatase_CS"/>
</dbReference>
<dbReference type="PROSITE" id="PS00523">
    <property type="entry name" value="SULFATASE_1"/>
    <property type="match status" value="1"/>
</dbReference>
<protein>
    <submittedName>
        <fullName evidence="9">Arylsulfatase b</fullName>
    </submittedName>
</protein>